<reference evidence="3" key="1">
    <citation type="submission" date="2016-10" db="EMBL/GenBank/DDBJ databases">
        <authorList>
            <person name="Varghese N."/>
            <person name="Submissions S."/>
        </authorList>
    </citation>
    <scope>NUCLEOTIDE SEQUENCE [LARGE SCALE GENOMIC DNA]</scope>
    <source>
        <strain evidence="3">SP</strain>
    </source>
</reference>
<protein>
    <submittedName>
        <fullName evidence="2">Uncharacterized protein</fullName>
    </submittedName>
</protein>
<dbReference type="Proteomes" id="UP000198935">
    <property type="component" value="Unassembled WGS sequence"/>
</dbReference>
<sequence length="47" mass="5220">MPNAYEETSVTPKEWGLIALSVIIILAIAYFADLIDFNNNGEMISKC</sequence>
<evidence type="ECO:0000313" key="3">
    <source>
        <dbReference type="Proteomes" id="UP000198935"/>
    </source>
</evidence>
<feature type="transmembrane region" description="Helical" evidence="1">
    <location>
        <begin position="15"/>
        <end position="35"/>
    </location>
</feature>
<keyword evidence="1" id="KW-0812">Transmembrane</keyword>
<evidence type="ECO:0000313" key="2">
    <source>
        <dbReference type="EMBL" id="SDZ42871.1"/>
    </source>
</evidence>
<proteinExistence type="predicted"/>
<evidence type="ECO:0000256" key="1">
    <source>
        <dbReference type="SAM" id="Phobius"/>
    </source>
</evidence>
<keyword evidence="3" id="KW-1185">Reference proteome</keyword>
<dbReference type="EMBL" id="FNPI01000012">
    <property type="protein sequence ID" value="SDZ42871.1"/>
    <property type="molecule type" value="Genomic_DNA"/>
</dbReference>
<gene>
    <name evidence="2" type="ORF">SAMN05421736_112122</name>
</gene>
<keyword evidence="1" id="KW-0472">Membrane</keyword>
<keyword evidence="1" id="KW-1133">Transmembrane helix</keyword>
<organism evidence="2 3">
    <name type="scientific">Evansella caseinilytica</name>
    <dbReference type="NCBI Taxonomy" id="1503961"/>
    <lineage>
        <taxon>Bacteria</taxon>
        <taxon>Bacillati</taxon>
        <taxon>Bacillota</taxon>
        <taxon>Bacilli</taxon>
        <taxon>Bacillales</taxon>
        <taxon>Bacillaceae</taxon>
        <taxon>Evansella</taxon>
    </lineage>
</organism>
<dbReference type="AlphaFoldDB" id="A0A1H3SZ67"/>
<accession>A0A1H3SZ67</accession>
<name>A0A1H3SZ67_9BACI</name>